<comment type="caution">
    <text evidence="2">The sequence shown here is derived from an EMBL/GenBank/DDBJ whole genome shotgun (WGS) entry which is preliminary data.</text>
</comment>
<keyword evidence="1" id="KW-0472">Membrane</keyword>
<evidence type="ECO:0000313" key="3">
    <source>
        <dbReference type="Proteomes" id="UP000256899"/>
    </source>
</evidence>
<sequence>MVGAVGIGVCFTLLQFPEPRKAAALSSLLFFCWAVSLGRNYNIMIKRAKSASKPSTWMFLKYAWFGWVALVFMLSIAVGAVKPEHFV</sequence>
<name>A0A3E0TYB2_9GAMM</name>
<organism evidence="2 3">
    <name type="scientific">Thalassotalea euphylliae</name>
    <dbReference type="NCBI Taxonomy" id="1655234"/>
    <lineage>
        <taxon>Bacteria</taxon>
        <taxon>Pseudomonadati</taxon>
        <taxon>Pseudomonadota</taxon>
        <taxon>Gammaproteobacteria</taxon>
        <taxon>Alteromonadales</taxon>
        <taxon>Colwelliaceae</taxon>
        <taxon>Thalassotalea</taxon>
    </lineage>
</organism>
<reference evidence="3" key="1">
    <citation type="submission" date="2018-08" db="EMBL/GenBank/DDBJ databases">
        <title>Thalassotalea euphylliae genome.</title>
        <authorList>
            <person name="Summers S."/>
            <person name="Rice S.A."/>
            <person name="Freckelton M.L."/>
            <person name="Nedved B.T."/>
            <person name="Hadfield M.G."/>
        </authorList>
    </citation>
    <scope>NUCLEOTIDE SEQUENCE [LARGE SCALE GENOMIC DNA]</scope>
    <source>
        <strain evidence="3">H3</strain>
    </source>
</reference>
<evidence type="ECO:0000313" key="2">
    <source>
        <dbReference type="EMBL" id="REL29353.1"/>
    </source>
</evidence>
<feature type="transmembrane region" description="Helical" evidence="1">
    <location>
        <begin position="62"/>
        <end position="81"/>
    </location>
</feature>
<feature type="transmembrane region" description="Helical" evidence="1">
    <location>
        <begin position="22"/>
        <end position="41"/>
    </location>
</feature>
<keyword evidence="1" id="KW-0812">Transmembrane</keyword>
<gene>
    <name evidence="2" type="ORF">DXX94_00655</name>
</gene>
<dbReference type="AlphaFoldDB" id="A0A3E0TYB2"/>
<keyword evidence="1" id="KW-1133">Transmembrane helix</keyword>
<protein>
    <submittedName>
        <fullName evidence="2">Uncharacterized protein</fullName>
    </submittedName>
</protein>
<accession>A0A3E0TYB2</accession>
<keyword evidence="3" id="KW-1185">Reference proteome</keyword>
<evidence type="ECO:0000256" key="1">
    <source>
        <dbReference type="SAM" id="Phobius"/>
    </source>
</evidence>
<proteinExistence type="predicted"/>
<dbReference type="Proteomes" id="UP000256899">
    <property type="component" value="Unassembled WGS sequence"/>
</dbReference>
<dbReference type="EMBL" id="QUOT01000001">
    <property type="protein sequence ID" value="REL29353.1"/>
    <property type="molecule type" value="Genomic_DNA"/>
</dbReference>